<dbReference type="Gene3D" id="3.40.5.10">
    <property type="entry name" value="Ribosomal protein L9, N-terminal domain"/>
    <property type="match status" value="1"/>
</dbReference>
<dbReference type="OrthoDB" id="9788336at2"/>
<evidence type="ECO:0000256" key="8">
    <source>
        <dbReference type="HAMAP-Rule" id="MF_00503"/>
    </source>
</evidence>
<evidence type="ECO:0000259" key="10">
    <source>
        <dbReference type="PROSITE" id="PS00651"/>
    </source>
</evidence>
<proteinExistence type="inferred from homology"/>
<dbReference type="Pfam" id="PF03948">
    <property type="entry name" value="Ribosomal_L9_C"/>
    <property type="match status" value="1"/>
</dbReference>
<dbReference type="NCBIfam" id="TIGR00158">
    <property type="entry name" value="L9"/>
    <property type="match status" value="1"/>
</dbReference>
<keyword evidence="9" id="KW-0175">Coiled coil</keyword>
<gene>
    <name evidence="8 12" type="primary">rplI</name>
    <name evidence="12" type="ORF">BTBSAS_60101</name>
    <name evidence="11" type="ORF">CNY62_05765</name>
</gene>
<keyword evidence="5 8" id="KW-0689">Ribosomal protein</keyword>
<dbReference type="STRING" id="2756.BFR44_06035"/>
<feature type="coiled-coil region" evidence="9">
    <location>
        <begin position="51"/>
        <end position="82"/>
    </location>
</feature>
<evidence type="ECO:0000256" key="4">
    <source>
        <dbReference type="ARBA" id="ARBA00022884"/>
    </source>
</evidence>
<reference evidence="12" key="3">
    <citation type="submission" date="2018-04" db="EMBL/GenBank/DDBJ databases">
        <authorList>
            <person name="Go L.Y."/>
            <person name="Mitchell J.A."/>
        </authorList>
    </citation>
    <scope>NUCLEOTIDE SEQUENCE</scope>
    <source>
        <strain evidence="12">BSAS1 3</strain>
    </source>
</reference>
<dbReference type="InterPro" id="IPR036935">
    <property type="entry name" value="Ribosomal_bL9_N_sf"/>
</dbReference>
<dbReference type="GO" id="GO:0003735">
    <property type="term" value="F:structural constituent of ribosome"/>
    <property type="evidence" value="ECO:0007669"/>
    <property type="project" value="InterPro"/>
</dbReference>
<evidence type="ECO:0000256" key="9">
    <source>
        <dbReference type="SAM" id="Coils"/>
    </source>
</evidence>
<keyword evidence="4 8" id="KW-0694">RNA-binding</keyword>
<dbReference type="InterPro" id="IPR020069">
    <property type="entry name" value="Ribosomal_bL9_C"/>
</dbReference>
<evidence type="ECO:0000256" key="5">
    <source>
        <dbReference type="ARBA" id="ARBA00022980"/>
    </source>
</evidence>
<dbReference type="FunFam" id="3.10.430.100:FF:000002">
    <property type="entry name" value="50S ribosomal protein L9"/>
    <property type="match status" value="1"/>
</dbReference>
<accession>A0A1D2L124</accession>
<dbReference type="PROSITE" id="PS00651">
    <property type="entry name" value="RIBOSOMAL_L9"/>
    <property type="match status" value="1"/>
</dbReference>
<comment type="function">
    <text evidence="1 8">Binds to the 23S rRNA.</text>
</comment>
<dbReference type="GeneID" id="66537420"/>
<evidence type="ECO:0000256" key="2">
    <source>
        <dbReference type="ARBA" id="ARBA00010605"/>
    </source>
</evidence>
<dbReference type="SUPFAM" id="SSF55653">
    <property type="entry name" value="Ribosomal protein L9 C-domain"/>
    <property type="match status" value="1"/>
</dbReference>
<dbReference type="KEGG" id="bths:CNY62_05765"/>
<evidence type="ECO:0000313" key="11">
    <source>
        <dbReference type="EMBL" id="ATF25947.1"/>
    </source>
</evidence>
<evidence type="ECO:0000256" key="3">
    <source>
        <dbReference type="ARBA" id="ARBA00022730"/>
    </source>
</evidence>
<feature type="domain" description="Ribosomal protein L9" evidence="10">
    <location>
        <begin position="13"/>
        <end position="40"/>
    </location>
</feature>
<dbReference type="GO" id="GO:0019843">
    <property type="term" value="F:rRNA binding"/>
    <property type="evidence" value="ECO:0007669"/>
    <property type="project" value="UniProtKB-UniRule"/>
</dbReference>
<dbReference type="Proteomes" id="UP000270190">
    <property type="component" value="Unassembled WGS sequence"/>
</dbReference>
<dbReference type="SUPFAM" id="SSF55658">
    <property type="entry name" value="L9 N-domain-like"/>
    <property type="match status" value="1"/>
</dbReference>
<protein>
    <recommendedName>
        <fullName evidence="7 8">Large ribosomal subunit protein bL9</fullName>
    </recommendedName>
</protein>
<dbReference type="HAMAP" id="MF_00503">
    <property type="entry name" value="Ribosomal_bL9"/>
    <property type="match status" value="1"/>
</dbReference>
<evidence type="ECO:0000313" key="14">
    <source>
        <dbReference type="Proteomes" id="UP000270190"/>
    </source>
</evidence>
<dbReference type="InterPro" id="IPR009027">
    <property type="entry name" value="Ribosomal_bL9/RNase_H1_N"/>
</dbReference>
<dbReference type="GO" id="GO:0006412">
    <property type="term" value="P:translation"/>
    <property type="evidence" value="ECO:0007669"/>
    <property type="project" value="UniProtKB-UniRule"/>
</dbReference>
<dbReference type="InterPro" id="IPR020594">
    <property type="entry name" value="Ribosomal_bL9_bac/chp"/>
</dbReference>
<dbReference type="EMBL" id="OUNC01000056">
    <property type="protein sequence ID" value="SPP29798.1"/>
    <property type="molecule type" value="Genomic_DNA"/>
</dbReference>
<dbReference type="InterPro" id="IPR036791">
    <property type="entry name" value="Ribosomal_bL9_C_sf"/>
</dbReference>
<dbReference type="InterPro" id="IPR020070">
    <property type="entry name" value="Ribosomal_bL9_N"/>
</dbReference>
<dbReference type="FunFam" id="3.40.5.10:FF:000002">
    <property type="entry name" value="50S ribosomal protein L9"/>
    <property type="match status" value="1"/>
</dbReference>
<dbReference type="Pfam" id="PF01281">
    <property type="entry name" value="Ribosomal_L9_N"/>
    <property type="match status" value="1"/>
</dbReference>
<reference evidence="11 13" key="1">
    <citation type="submission" date="2017-09" db="EMBL/GenBank/DDBJ databases">
        <title>Complete Genome Sequences of Two Strains of the Meat Spoilage Bacterium Brochothrix thermosphacta Isolated from Ground Chicken.</title>
        <authorList>
            <person name="Paoli G.C."/>
            <person name="Wijey C."/>
            <person name="Chen C.-Y."/>
            <person name="Nguyen L."/>
            <person name="Yan X."/>
            <person name="Irwin P.L."/>
        </authorList>
    </citation>
    <scope>NUCLEOTIDE SEQUENCE [LARGE SCALE GENOMIC DNA]</scope>
    <source>
        <strain evidence="11 13">BI</strain>
    </source>
</reference>
<dbReference type="GO" id="GO:0005840">
    <property type="term" value="C:ribosome"/>
    <property type="evidence" value="ECO:0007669"/>
    <property type="project" value="UniProtKB-KW"/>
</dbReference>
<evidence type="ECO:0000313" key="13">
    <source>
        <dbReference type="Proteomes" id="UP000243591"/>
    </source>
</evidence>
<evidence type="ECO:0000256" key="1">
    <source>
        <dbReference type="ARBA" id="ARBA00003058"/>
    </source>
</evidence>
<keyword evidence="13" id="KW-1185">Reference proteome</keyword>
<dbReference type="PANTHER" id="PTHR21368">
    <property type="entry name" value="50S RIBOSOMAL PROTEIN L9"/>
    <property type="match status" value="1"/>
</dbReference>
<keyword evidence="3 8" id="KW-0699">rRNA-binding</keyword>
<sequence>MKVILLKDVKGKGKKGEIKEVPDGYAQNFLIKQGLAQEANATSISTLKAKNKKADKLAAEELAEAEALKAELEKVTVELKAKVGADGRIFGSVSSKQVVQGLEKQAGIKVDKRKMTMDPIRSLGVTKVPIKLHHDVEAVFNVHVSEEK</sequence>
<organism evidence="11 13">
    <name type="scientific">Brochothrix thermosphacta</name>
    <name type="common">Microbacterium thermosphactum</name>
    <dbReference type="NCBI Taxonomy" id="2756"/>
    <lineage>
        <taxon>Bacteria</taxon>
        <taxon>Bacillati</taxon>
        <taxon>Bacillota</taxon>
        <taxon>Bacilli</taxon>
        <taxon>Bacillales</taxon>
        <taxon>Listeriaceae</taxon>
        <taxon>Brochothrix</taxon>
    </lineage>
</organism>
<dbReference type="GO" id="GO:1990904">
    <property type="term" value="C:ribonucleoprotein complex"/>
    <property type="evidence" value="ECO:0007669"/>
    <property type="project" value="UniProtKB-KW"/>
</dbReference>
<keyword evidence="6 8" id="KW-0687">Ribonucleoprotein</keyword>
<dbReference type="EMBL" id="CP023483">
    <property type="protein sequence ID" value="ATF25947.1"/>
    <property type="molecule type" value="Genomic_DNA"/>
</dbReference>
<dbReference type="InterPro" id="IPR000244">
    <property type="entry name" value="Ribosomal_bL9"/>
</dbReference>
<dbReference type="Proteomes" id="UP000243591">
    <property type="component" value="Chromosome"/>
</dbReference>
<reference evidence="14" key="2">
    <citation type="submission" date="2018-04" db="EMBL/GenBank/DDBJ databases">
        <authorList>
            <person name="Illikoud N."/>
        </authorList>
    </citation>
    <scope>NUCLEOTIDE SEQUENCE [LARGE SCALE GENOMIC DNA]</scope>
</reference>
<dbReference type="AlphaFoldDB" id="A0A1D2L124"/>
<dbReference type="RefSeq" id="WP_029091937.1">
    <property type="nucleotide sequence ID" value="NZ_CBCPHX010000004.1"/>
</dbReference>
<evidence type="ECO:0000313" key="12">
    <source>
        <dbReference type="EMBL" id="SPP29798.1"/>
    </source>
</evidence>
<evidence type="ECO:0000256" key="6">
    <source>
        <dbReference type="ARBA" id="ARBA00023274"/>
    </source>
</evidence>
<comment type="similarity">
    <text evidence="2 8">Belongs to the bacterial ribosomal protein bL9 family.</text>
</comment>
<dbReference type="Gene3D" id="3.10.430.100">
    <property type="entry name" value="Ribosomal protein L9, C-terminal domain"/>
    <property type="match status" value="1"/>
</dbReference>
<evidence type="ECO:0000256" key="7">
    <source>
        <dbReference type="ARBA" id="ARBA00035292"/>
    </source>
</evidence>
<name>A0A1D2L124_BROTH</name>